<evidence type="ECO:0000313" key="11">
    <source>
        <dbReference type="EMBL" id="ULT87011.1"/>
    </source>
</evidence>
<sequence length="193" mass="22164">MSSILCGVCEQTSDSFNFGALSCNACAAFFRRVIASNRIPKVQCDRKCDLTSRILRRSNQGDSKVAETSLFLAPYWKQRRTIMGRTFKELKMDVSELLVFCALIYWDFGLHEQSDECIEIRLERRSGILKELKLYEQSLRSENDASLRIGQIMLVLQMVQKSVSMMEEYKTISIIYDLCAKHCPLFQMSEGGL</sequence>
<keyword evidence="5" id="KW-0238">DNA-binding</keyword>
<dbReference type="SUPFAM" id="SSF48508">
    <property type="entry name" value="Nuclear receptor ligand-binding domain"/>
    <property type="match status" value="1"/>
</dbReference>
<dbReference type="GO" id="GO:0043565">
    <property type="term" value="F:sequence-specific DNA binding"/>
    <property type="evidence" value="ECO:0007669"/>
    <property type="project" value="InterPro"/>
</dbReference>
<gene>
    <name evidence="11" type="ORF">L3Y34_006636</name>
</gene>
<evidence type="ECO:0000259" key="10">
    <source>
        <dbReference type="PROSITE" id="PS51843"/>
    </source>
</evidence>
<dbReference type="Proteomes" id="UP000827892">
    <property type="component" value="Chromosome V"/>
</dbReference>
<protein>
    <submittedName>
        <fullName evidence="11">Uncharacterized protein</fullName>
    </submittedName>
</protein>
<proteinExistence type="predicted"/>
<evidence type="ECO:0000256" key="2">
    <source>
        <dbReference type="ARBA" id="ARBA00022771"/>
    </source>
</evidence>
<dbReference type="InterPro" id="IPR000536">
    <property type="entry name" value="Nucl_hrmn_rcpt_lig-bd"/>
</dbReference>
<dbReference type="Pfam" id="PF00105">
    <property type="entry name" value="zf-C4"/>
    <property type="match status" value="1"/>
</dbReference>
<dbReference type="GO" id="GO:0008270">
    <property type="term" value="F:zinc ion binding"/>
    <property type="evidence" value="ECO:0007669"/>
    <property type="project" value="UniProtKB-KW"/>
</dbReference>
<evidence type="ECO:0000256" key="6">
    <source>
        <dbReference type="ARBA" id="ARBA00023163"/>
    </source>
</evidence>
<evidence type="ECO:0000256" key="7">
    <source>
        <dbReference type="ARBA" id="ARBA00023170"/>
    </source>
</evidence>
<accession>A0AAE8ZY69</accession>
<dbReference type="EMBL" id="CP090895">
    <property type="protein sequence ID" value="ULT87011.1"/>
    <property type="molecule type" value="Genomic_DNA"/>
</dbReference>
<keyword evidence="1" id="KW-0479">Metal-binding</keyword>
<keyword evidence="2" id="KW-0863">Zinc-finger</keyword>
<dbReference type="Pfam" id="PF00104">
    <property type="entry name" value="Hormone_recep"/>
    <property type="match status" value="1"/>
</dbReference>
<dbReference type="PANTHER" id="PTHR46011:SF3">
    <property type="entry name" value="NR LBD DOMAIN-CONTAINING PROTEIN-RELATED"/>
    <property type="match status" value="1"/>
</dbReference>
<dbReference type="SUPFAM" id="SSF57716">
    <property type="entry name" value="Glucocorticoid receptor-like (DNA-binding domain)"/>
    <property type="match status" value="1"/>
</dbReference>
<dbReference type="PROSITE" id="PS51030">
    <property type="entry name" value="NUCLEAR_REC_DBD_2"/>
    <property type="match status" value="1"/>
</dbReference>
<keyword evidence="7" id="KW-0675">Receptor</keyword>
<reference evidence="11 12" key="1">
    <citation type="submission" date="2022-02" db="EMBL/GenBank/DDBJ databases">
        <title>Chromosome-level reference genomes for two strains of Caenorhabditis briggsae: an improved platform for comparative genomics.</title>
        <authorList>
            <person name="Stevens L."/>
            <person name="Andersen E.C."/>
        </authorList>
    </citation>
    <scope>NUCLEOTIDE SEQUENCE [LARGE SCALE GENOMIC DNA]</scope>
    <source>
        <strain evidence="11">QX1410_ONT</strain>
        <tissue evidence="11">Whole-organism</tissue>
    </source>
</reference>
<dbReference type="SMART" id="SM00399">
    <property type="entry name" value="ZnF_C4"/>
    <property type="match status" value="1"/>
</dbReference>
<evidence type="ECO:0000256" key="8">
    <source>
        <dbReference type="ARBA" id="ARBA00023242"/>
    </source>
</evidence>
<dbReference type="PROSITE" id="PS51843">
    <property type="entry name" value="NR_LBD"/>
    <property type="match status" value="1"/>
</dbReference>
<dbReference type="InterPro" id="IPR013088">
    <property type="entry name" value="Znf_NHR/GATA"/>
</dbReference>
<keyword evidence="6" id="KW-0804">Transcription</keyword>
<organism evidence="11 12">
    <name type="scientific">Caenorhabditis briggsae</name>
    <dbReference type="NCBI Taxonomy" id="6238"/>
    <lineage>
        <taxon>Eukaryota</taxon>
        <taxon>Metazoa</taxon>
        <taxon>Ecdysozoa</taxon>
        <taxon>Nematoda</taxon>
        <taxon>Chromadorea</taxon>
        <taxon>Rhabditida</taxon>
        <taxon>Rhabditina</taxon>
        <taxon>Rhabditomorpha</taxon>
        <taxon>Rhabditoidea</taxon>
        <taxon>Rhabditidae</taxon>
        <taxon>Peloderinae</taxon>
        <taxon>Caenorhabditis</taxon>
    </lineage>
</organism>
<keyword evidence="4" id="KW-0805">Transcription regulation</keyword>
<dbReference type="Gene3D" id="3.30.50.10">
    <property type="entry name" value="Erythroid Transcription Factor GATA-1, subunit A"/>
    <property type="match status" value="1"/>
</dbReference>
<evidence type="ECO:0000259" key="9">
    <source>
        <dbReference type="PROSITE" id="PS51030"/>
    </source>
</evidence>
<name>A0AAE8ZY69_CAEBR</name>
<dbReference type="GO" id="GO:0003700">
    <property type="term" value="F:DNA-binding transcription factor activity"/>
    <property type="evidence" value="ECO:0007669"/>
    <property type="project" value="InterPro"/>
</dbReference>
<evidence type="ECO:0000256" key="5">
    <source>
        <dbReference type="ARBA" id="ARBA00023125"/>
    </source>
</evidence>
<evidence type="ECO:0000256" key="1">
    <source>
        <dbReference type="ARBA" id="ARBA00022723"/>
    </source>
</evidence>
<evidence type="ECO:0000256" key="3">
    <source>
        <dbReference type="ARBA" id="ARBA00022833"/>
    </source>
</evidence>
<dbReference type="AlphaFoldDB" id="A0AAE8ZY69"/>
<feature type="domain" description="NR LBD" evidence="10">
    <location>
        <begin position="1"/>
        <end position="192"/>
    </location>
</feature>
<dbReference type="PANTHER" id="PTHR46011">
    <property type="entry name" value="NUCLEAR HORMONE RECEPTOR FAMILY MEMBER NHR-86-RELATED"/>
    <property type="match status" value="1"/>
</dbReference>
<dbReference type="PROSITE" id="PS00031">
    <property type="entry name" value="NUCLEAR_REC_DBD_1"/>
    <property type="match status" value="1"/>
</dbReference>
<feature type="domain" description="Nuclear receptor" evidence="9">
    <location>
        <begin position="3"/>
        <end position="44"/>
    </location>
</feature>
<dbReference type="InterPro" id="IPR035500">
    <property type="entry name" value="NHR-like_dom_sf"/>
</dbReference>
<dbReference type="InterPro" id="IPR001628">
    <property type="entry name" value="Znf_hrmn_rcpt"/>
</dbReference>
<evidence type="ECO:0000313" key="12">
    <source>
        <dbReference type="Proteomes" id="UP000827892"/>
    </source>
</evidence>
<evidence type="ECO:0000256" key="4">
    <source>
        <dbReference type="ARBA" id="ARBA00023015"/>
    </source>
</evidence>
<keyword evidence="8" id="KW-0539">Nucleus</keyword>
<keyword evidence="3" id="KW-0862">Zinc</keyword>